<dbReference type="EC" id="2.1.1.35" evidence="5"/>
<dbReference type="GO" id="GO:0019843">
    <property type="term" value="F:rRNA binding"/>
    <property type="evidence" value="ECO:0007669"/>
    <property type="project" value="TreeGrafter"/>
</dbReference>
<evidence type="ECO:0000256" key="3">
    <source>
        <dbReference type="ARBA" id="ARBA00022691"/>
    </source>
</evidence>
<dbReference type="GO" id="GO:0008033">
    <property type="term" value="P:tRNA processing"/>
    <property type="evidence" value="ECO:0007669"/>
    <property type="project" value="UniProtKB-KW"/>
</dbReference>
<name>A0A378CK08_KLEPN</name>
<dbReference type="InterPro" id="IPR010280">
    <property type="entry name" value="U5_MeTrfase_fam"/>
</dbReference>
<dbReference type="PANTHER" id="PTHR47790:SF2">
    <property type="entry name" value="TRNA_TMRNA (URACIL-C(5))-METHYLTRANSFERASE"/>
    <property type="match status" value="1"/>
</dbReference>
<evidence type="ECO:0000256" key="2">
    <source>
        <dbReference type="ARBA" id="ARBA00022679"/>
    </source>
</evidence>
<dbReference type="Gene3D" id="3.40.50.150">
    <property type="entry name" value="Vaccinia Virus protein VP39"/>
    <property type="match status" value="1"/>
</dbReference>
<protein>
    <submittedName>
        <fullName evidence="5">tRNA (Uracil54-C5-)-methyltransferase</fullName>
        <ecNumber evidence="5">2.1.1.35</ecNumber>
    </submittedName>
</protein>
<dbReference type="GO" id="GO:0005829">
    <property type="term" value="C:cytosol"/>
    <property type="evidence" value="ECO:0007669"/>
    <property type="project" value="TreeGrafter"/>
</dbReference>
<keyword evidence="4" id="KW-0819">tRNA processing</keyword>
<evidence type="ECO:0000256" key="1">
    <source>
        <dbReference type="ARBA" id="ARBA00022603"/>
    </source>
</evidence>
<dbReference type="Pfam" id="PF05958">
    <property type="entry name" value="tRNA_U5-meth_tr"/>
    <property type="match status" value="1"/>
</dbReference>
<proteinExistence type="predicted"/>
<dbReference type="Proteomes" id="UP000255239">
    <property type="component" value="Unassembled WGS sequence"/>
</dbReference>
<sequence length="110" mass="12846">MTPNTFLPNNTKRSWQKKVVRLQTMMAPFAAPVPEVFRSPVSHYRMRAEFRLWHDGDDLYHIIFDQQTRSRIRVDSFPAASALINQLMTAMLEGVRNNPVLRRSCSRLTI</sequence>
<dbReference type="InterPro" id="IPR011869">
    <property type="entry name" value="TrmA_MeTrfase"/>
</dbReference>
<keyword evidence="3" id="KW-0949">S-adenosyl-L-methionine</keyword>
<dbReference type="PANTHER" id="PTHR47790">
    <property type="entry name" value="TRNA/TMRNA (URACIL-C(5))-METHYLTRANSFERASE"/>
    <property type="match status" value="1"/>
</dbReference>
<dbReference type="Gene3D" id="2.40.50.1070">
    <property type="match status" value="1"/>
</dbReference>
<dbReference type="GO" id="GO:0000049">
    <property type="term" value="F:tRNA binding"/>
    <property type="evidence" value="ECO:0007669"/>
    <property type="project" value="TreeGrafter"/>
</dbReference>
<evidence type="ECO:0000313" key="5">
    <source>
        <dbReference type="EMBL" id="STV73334.1"/>
    </source>
</evidence>
<reference evidence="5 6" key="1">
    <citation type="submission" date="2018-06" db="EMBL/GenBank/DDBJ databases">
        <authorList>
            <consortium name="Pathogen Informatics"/>
            <person name="Doyle S."/>
        </authorList>
    </citation>
    <scope>NUCLEOTIDE SEQUENCE [LARGE SCALE GENOMIC DNA]</scope>
    <source>
        <strain evidence="5 6">NCTC11679</strain>
    </source>
</reference>
<evidence type="ECO:0000313" key="6">
    <source>
        <dbReference type="Proteomes" id="UP000255239"/>
    </source>
</evidence>
<accession>A0A378CK08</accession>
<organism evidence="5 6">
    <name type="scientific">Klebsiella pneumoniae</name>
    <dbReference type="NCBI Taxonomy" id="573"/>
    <lineage>
        <taxon>Bacteria</taxon>
        <taxon>Pseudomonadati</taxon>
        <taxon>Pseudomonadota</taxon>
        <taxon>Gammaproteobacteria</taxon>
        <taxon>Enterobacterales</taxon>
        <taxon>Enterobacteriaceae</taxon>
        <taxon>Klebsiella/Raoultella group</taxon>
        <taxon>Klebsiella</taxon>
        <taxon>Klebsiella pneumoniae complex</taxon>
    </lineage>
</organism>
<keyword evidence="2 5" id="KW-0808">Transferase</keyword>
<dbReference type="AlphaFoldDB" id="A0A378CK08"/>
<evidence type="ECO:0000256" key="4">
    <source>
        <dbReference type="ARBA" id="ARBA00022694"/>
    </source>
</evidence>
<dbReference type="GO" id="GO:0030697">
    <property type="term" value="F:tRNA (uracil(54)-C5)-methyltransferase activity, S-adenosyl methionine-dependent"/>
    <property type="evidence" value="ECO:0007669"/>
    <property type="project" value="UniProtKB-EC"/>
</dbReference>
<dbReference type="EMBL" id="UGMG01000001">
    <property type="protein sequence ID" value="STV73334.1"/>
    <property type="molecule type" value="Genomic_DNA"/>
</dbReference>
<dbReference type="InterPro" id="IPR029063">
    <property type="entry name" value="SAM-dependent_MTases_sf"/>
</dbReference>
<dbReference type="SUPFAM" id="SSF53335">
    <property type="entry name" value="S-adenosyl-L-methionine-dependent methyltransferases"/>
    <property type="match status" value="1"/>
</dbReference>
<keyword evidence="1 5" id="KW-0489">Methyltransferase</keyword>
<gene>
    <name evidence="5" type="primary">trmA_1</name>
    <name evidence="5" type="ORF">NCTC11679_05566</name>
</gene>
<dbReference type="GO" id="GO:0032259">
    <property type="term" value="P:methylation"/>
    <property type="evidence" value="ECO:0007669"/>
    <property type="project" value="UniProtKB-KW"/>
</dbReference>